<dbReference type="RefSeq" id="WP_110610266.1">
    <property type="nucleotide sequence ID" value="NZ_PDOD01000003.1"/>
</dbReference>
<dbReference type="AlphaFoldDB" id="A0A323TC38"/>
<name>A0A323TC38_9BACI</name>
<reference evidence="1 2" key="1">
    <citation type="submission" date="2017-10" db="EMBL/GenBank/DDBJ databases">
        <title>Bacillus sp. nov., a halophilic bacterium isolated from a Keqin Lake.</title>
        <authorList>
            <person name="Wang H."/>
        </authorList>
    </citation>
    <scope>NUCLEOTIDE SEQUENCE [LARGE SCALE GENOMIC DNA]</scope>
    <source>
        <strain evidence="1 2">KQ-12</strain>
    </source>
</reference>
<proteinExistence type="predicted"/>
<keyword evidence="2" id="KW-1185">Reference proteome</keyword>
<dbReference type="EMBL" id="PDOD01000003">
    <property type="protein sequence ID" value="PYZ92718.1"/>
    <property type="molecule type" value="Genomic_DNA"/>
</dbReference>
<evidence type="ECO:0000313" key="1">
    <source>
        <dbReference type="EMBL" id="PYZ92718.1"/>
    </source>
</evidence>
<protein>
    <submittedName>
        <fullName evidence="1">Uncharacterized protein</fullName>
    </submittedName>
</protein>
<sequence length="161" mass="18483">MSGLMRHYLKNIAKVPSFHYIYLSSYPVTKVDEMKEMNILPLIQSPVIFVMRGPICLKGLTELLSQGTGVVFDYEKTKYEEAIRLAVLQQNSYVSPGVKRFIQPELDLYIKNEQTLFYKMDKSITTSPTTKSTNKTILNLIVDKYTKKQRSFGCIGPVKRC</sequence>
<dbReference type="Proteomes" id="UP000248214">
    <property type="component" value="Unassembled WGS sequence"/>
</dbReference>
<accession>A0A323TC38</accession>
<organism evidence="1 2">
    <name type="scientific">Salipaludibacillus keqinensis</name>
    <dbReference type="NCBI Taxonomy" id="2045207"/>
    <lineage>
        <taxon>Bacteria</taxon>
        <taxon>Bacillati</taxon>
        <taxon>Bacillota</taxon>
        <taxon>Bacilli</taxon>
        <taxon>Bacillales</taxon>
        <taxon>Bacillaceae</taxon>
    </lineage>
</organism>
<gene>
    <name evidence="1" type="ORF">CR194_13765</name>
</gene>
<dbReference type="OrthoDB" id="9849150at2"/>
<comment type="caution">
    <text evidence="1">The sequence shown here is derived from an EMBL/GenBank/DDBJ whole genome shotgun (WGS) entry which is preliminary data.</text>
</comment>
<evidence type="ECO:0000313" key="2">
    <source>
        <dbReference type="Proteomes" id="UP000248214"/>
    </source>
</evidence>